<dbReference type="InterPro" id="IPR035451">
    <property type="entry name" value="Ada-like_dom_sf"/>
</dbReference>
<dbReference type="GO" id="GO:0043565">
    <property type="term" value="F:sequence-specific DNA binding"/>
    <property type="evidence" value="ECO:0007669"/>
    <property type="project" value="InterPro"/>
</dbReference>
<dbReference type="InterPro" id="IPR020449">
    <property type="entry name" value="Tscrpt_reg_AraC-type_HTH"/>
</dbReference>
<dbReference type="GO" id="GO:0008270">
    <property type="term" value="F:zinc ion binding"/>
    <property type="evidence" value="ECO:0007669"/>
    <property type="project" value="InterPro"/>
</dbReference>
<dbReference type="InterPro" id="IPR018060">
    <property type="entry name" value="HTH_AraC"/>
</dbReference>
<keyword evidence="14" id="KW-1185">Reference proteome</keyword>
<dbReference type="Pfam" id="PF12833">
    <property type="entry name" value="HTH_18"/>
    <property type="match status" value="1"/>
</dbReference>
<dbReference type="EMBL" id="SMAN01000012">
    <property type="protein sequence ID" value="TCT20886.1"/>
    <property type="molecule type" value="Genomic_DNA"/>
</dbReference>
<dbReference type="InterPro" id="IPR016220">
    <property type="entry name" value="Me-P-triester_DNA_alkyl-Trfase"/>
</dbReference>
<keyword evidence="6" id="KW-0862">Zinc</keyword>
<evidence type="ECO:0000256" key="11">
    <source>
        <dbReference type="ARBA" id="ARBA00023204"/>
    </source>
</evidence>
<dbReference type="PROSITE" id="PS01124">
    <property type="entry name" value="HTH_ARAC_FAMILY_2"/>
    <property type="match status" value="1"/>
</dbReference>
<protein>
    <submittedName>
        <fullName evidence="13">AraC family transcriptional regulator of adaptative response / methylphosphotriester-DNA alkyltransferase methyltransferase</fullName>
    </submittedName>
</protein>
<dbReference type="FunFam" id="3.40.10.10:FF:000001">
    <property type="entry name" value="DNA-3-methyladenine glycosylase 2"/>
    <property type="match status" value="1"/>
</dbReference>
<dbReference type="GO" id="GO:0003700">
    <property type="term" value="F:DNA-binding transcription factor activity"/>
    <property type="evidence" value="ECO:0007669"/>
    <property type="project" value="InterPro"/>
</dbReference>
<evidence type="ECO:0000256" key="8">
    <source>
        <dbReference type="ARBA" id="ARBA00023125"/>
    </source>
</evidence>
<dbReference type="PIRSF" id="PIRSF000408">
    <property type="entry name" value="Alkyltransferas_AdaA"/>
    <property type="match status" value="1"/>
</dbReference>
<evidence type="ECO:0000256" key="2">
    <source>
        <dbReference type="ARBA" id="ARBA00022603"/>
    </source>
</evidence>
<keyword evidence="8" id="KW-0238">DNA-binding</keyword>
<dbReference type="GO" id="GO:0006307">
    <property type="term" value="P:DNA alkylation repair"/>
    <property type="evidence" value="ECO:0007669"/>
    <property type="project" value="UniProtKB-ARBA"/>
</dbReference>
<evidence type="ECO:0000256" key="1">
    <source>
        <dbReference type="ARBA" id="ARBA00001947"/>
    </source>
</evidence>
<dbReference type="SUPFAM" id="SSF57884">
    <property type="entry name" value="Ada DNA repair protein, N-terminal domain (N-Ada 10)"/>
    <property type="match status" value="1"/>
</dbReference>
<dbReference type="GO" id="GO:0032259">
    <property type="term" value="P:methylation"/>
    <property type="evidence" value="ECO:0007669"/>
    <property type="project" value="UniProtKB-KW"/>
</dbReference>
<dbReference type="AlphaFoldDB" id="A0A4R3MZ50"/>
<evidence type="ECO:0000256" key="5">
    <source>
        <dbReference type="ARBA" id="ARBA00022763"/>
    </source>
</evidence>
<reference evidence="13 14" key="1">
    <citation type="submission" date="2019-03" db="EMBL/GenBank/DDBJ databases">
        <title>Genomic Encyclopedia of Type Strains, Phase IV (KMG-IV): sequencing the most valuable type-strain genomes for metagenomic binning, comparative biology and taxonomic classification.</title>
        <authorList>
            <person name="Goeker M."/>
        </authorList>
    </citation>
    <scope>NUCLEOTIDE SEQUENCE [LARGE SCALE GENOMIC DNA]</scope>
    <source>
        <strain evidence="13 14">DSM 25894</strain>
    </source>
</reference>
<dbReference type="InterPro" id="IPR004026">
    <property type="entry name" value="Ada_DNA_repair_Zn-bd"/>
</dbReference>
<keyword evidence="4" id="KW-0479">Metal-binding</keyword>
<evidence type="ECO:0000256" key="6">
    <source>
        <dbReference type="ARBA" id="ARBA00022833"/>
    </source>
</evidence>
<evidence type="ECO:0000313" key="14">
    <source>
        <dbReference type="Proteomes" id="UP000294650"/>
    </source>
</evidence>
<dbReference type="PANTHER" id="PTHR43280">
    <property type="entry name" value="ARAC-FAMILY TRANSCRIPTIONAL REGULATOR"/>
    <property type="match status" value="1"/>
</dbReference>
<keyword evidence="7" id="KW-0805">Transcription regulation</keyword>
<dbReference type="Gene3D" id="1.10.10.60">
    <property type="entry name" value="Homeodomain-like"/>
    <property type="match status" value="2"/>
</dbReference>
<evidence type="ECO:0000256" key="9">
    <source>
        <dbReference type="ARBA" id="ARBA00023159"/>
    </source>
</evidence>
<comment type="cofactor">
    <cofactor evidence="1">
        <name>Zn(2+)</name>
        <dbReference type="ChEBI" id="CHEBI:29105"/>
    </cofactor>
</comment>
<keyword evidence="5" id="KW-0227">DNA damage</keyword>
<dbReference type="GO" id="GO:0008168">
    <property type="term" value="F:methyltransferase activity"/>
    <property type="evidence" value="ECO:0007669"/>
    <property type="project" value="UniProtKB-KW"/>
</dbReference>
<sequence length="187" mass="21840">MNISDKLTAEVMWKATVTCDARYDGEFFYAVKTTGIFCRPSCKSRTPQLNNVRFFKYAQEALREGFRPCKRCRPDIYVRHYDPSQEIVEDVQTILENRYDEKIQLKNLAQDVGLSPFYLNRLFKEKTGFTPRQYLEKVRIQKAVLLLKTTDLSSTEIGFQVGYENLSSFYKAFKNVTGCSPGEYRKM</sequence>
<dbReference type="PRINTS" id="PR00032">
    <property type="entry name" value="HTHARAC"/>
</dbReference>
<keyword evidence="3 13" id="KW-0808">Transferase</keyword>
<organism evidence="13 14">
    <name type="scientific">Melghiribacillus thermohalophilus</name>
    <dbReference type="NCBI Taxonomy" id="1324956"/>
    <lineage>
        <taxon>Bacteria</taxon>
        <taxon>Bacillati</taxon>
        <taxon>Bacillota</taxon>
        <taxon>Bacilli</taxon>
        <taxon>Bacillales</taxon>
        <taxon>Bacillaceae</taxon>
        <taxon>Melghiribacillus</taxon>
    </lineage>
</organism>
<proteinExistence type="predicted"/>
<evidence type="ECO:0000256" key="10">
    <source>
        <dbReference type="ARBA" id="ARBA00023163"/>
    </source>
</evidence>
<keyword evidence="11" id="KW-0234">DNA repair</keyword>
<comment type="caution">
    <text evidence="13">The sequence shown here is derived from an EMBL/GenBank/DDBJ whole genome shotgun (WGS) entry which is preliminary data.</text>
</comment>
<dbReference type="SMART" id="SM00342">
    <property type="entry name" value="HTH_ARAC"/>
    <property type="match status" value="1"/>
</dbReference>
<dbReference type="Proteomes" id="UP000294650">
    <property type="component" value="Unassembled WGS sequence"/>
</dbReference>
<evidence type="ECO:0000256" key="3">
    <source>
        <dbReference type="ARBA" id="ARBA00022679"/>
    </source>
</evidence>
<dbReference type="Pfam" id="PF02805">
    <property type="entry name" value="Ada_Zn_binding"/>
    <property type="match status" value="1"/>
</dbReference>
<gene>
    <name evidence="13" type="ORF">EDD68_11214</name>
</gene>
<dbReference type="RefSeq" id="WP_165902123.1">
    <property type="nucleotide sequence ID" value="NZ_SMAN01000012.1"/>
</dbReference>
<name>A0A4R3MZ50_9BACI</name>
<dbReference type="SUPFAM" id="SSF46689">
    <property type="entry name" value="Homeodomain-like"/>
    <property type="match status" value="2"/>
</dbReference>
<dbReference type="PANTHER" id="PTHR43280:SF2">
    <property type="entry name" value="HTH-TYPE TRANSCRIPTIONAL REGULATOR EXSA"/>
    <property type="match status" value="1"/>
</dbReference>
<dbReference type="Gene3D" id="3.40.10.10">
    <property type="entry name" value="DNA Methylphosphotriester Repair Domain"/>
    <property type="match status" value="1"/>
</dbReference>
<keyword evidence="10" id="KW-0804">Transcription</keyword>
<keyword evidence="2 13" id="KW-0489">Methyltransferase</keyword>
<evidence type="ECO:0000313" key="13">
    <source>
        <dbReference type="EMBL" id="TCT20886.1"/>
    </source>
</evidence>
<feature type="domain" description="HTH araC/xylS-type" evidence="12">
    <location>
        <begin position="89"/>
        <end position="187"/>
    </location>
</feature>
<accession>A0A4R3MZ50</accession>
<evidence type="ECO:0000259" key="12">
    <source>
        <dbReference type="PROSITE" id="PS01124"/>
    </source>
</evidence>
<evidence type="ECO:0000256" key="7">
    <source>
        <dbReference type="ARBA" id="ARBA00023015"/>
    </source>
</evidence>
<dbReference type="InterPro" id="IPR009057">
    <property type="entry name" value="Homeodomain-like_sf"/>
</dbReference>
<keyword evidence="9" id="KW-0010">Activator</keyword>
<evidence type="ECO:0000256" key="4">
    <source>
        <dbReference type="ARBA" id="ARBA00022723"/>
    </source>
</evidence>